<feature type="compositionally biased region" description="Low complexity" evidence="1">
    <location>
        <begin position="401"/>
        <end position="412"/>
    </location>
</feature>
<keyword evidence="3" id="KW-1185">Reference proteome</keyword>
<feature type="region of interest" description="Disordered" evidence="1">
    <location>
        <begin position="1"/>
        <end position="63"/>
    </location>
</feature>
<organism evidence="2 3">
    <name type="scientific">Symbiodinium microadriaticum</name>
    <name type="common">Dinoflagellate</name>
    <name type="synonym">Zooxanthella microadriatica</name>
    <dbReference type="NCBI Taxonomy" id="2951"/>
    <lineage>
        <taxon>Eukaryota</taxon>
        <taxon>Sar</taxon>
        <taxon>Alveolata</taxon>
        <taxon>Dinophyceae</taxon>
        <taxon>Suessiales</taxon>
        <taxon>Symbiodiniaceae</taxon>
        <taxon>Symbiodinium</taxon>
    </lineage>
</organism>
<reference evidence="2 3" key="1">
    <citation type="submission" date="2016-02" db="EMBL/GenBank/DDBJ databases">
        <title>Genome analysis of coral dinoflagellate symbionts highlights evolutionary adaptations to a symbiotic lifestyle.</title>
        <authorList>
            <person name="Aranda M."/>
            <person name="Li Y."/>
            <person name="Liew Y.J."/>
            <person name="Baumgarten S."/>
            <person name="Simakov O."/>
            <person name="Wilson M."/>
            <person name="Piel J."/>
            <person name="Ashoor H."/>
            <person name="Bougouffa S."/>
            <person name="Bajic V.B."/>
            <person name="Ryu T."/>
            <person name="Ravasi T."/>
            <person name="Bayer T."/>
            <person name="Micklem G."/>
            <person name="Kim H."/>
            <person name="Bhak J."/>
            <person name="Lajeunesse T.C."/>
            <person name="Voolstra C.R."/>
        </authorList>
    </citation>
    <scope>NUCLEOTIDE SEQUENCE [LARGE SCALE GENOMIC DNA]</scope>
    <source>
        <strain evidence="2 3">CCMP2467</strain>
    </source>
</reference>
<accession>A0A1Q9E0F4</accession>
<dbReference type="OrthoDB" id="10546549at2759"/>
<feature type="compositionally biased region" description="Low complexity" evidence="1">
    <location>
        <begin position="457"/>
        <end position="512"/>
    </location>
</feature>
<evidence type="ECO:0000313" key="3">
    <source>
        <dbReference type="Proteomes" id="UP000186817"/>
    </source>
</evidence>
<feature type="compositionally biased region" description="Basic and acidic residues" evidence="1">
    <location>
        <begin position="534"/>
        <end position="560"/>
    </location>
</feature>
<feature type="compositionally biased region" description="Basic and acidic residues" evidence="1">
    <location>
        <begin position="349"/>
        <end position="361"/>
    </location>
</feature>
<dbReference type="Proteomes" id="UP000186817">
    <property type="component" value="Unassembled WGS sequence"/>
</dbReference>
<feature type="compositionally biased region" description="Acidic residues" evidence="1">
    <location>
        <begin position="373"/>
        <end position="385"/>
    </location>
</feature>
<evidence type="ECO:0008006" key="4">
    <source>
        <dbReference type="Google" id="ProtNLM"/>
    </source>
</evidence>
<proteinExistence type="predicted"/>
<comment type="caution">
    <text evidence="2">The sequence shown here is derived from an EMBL/GenBank/DDBJ whole genome shotgun (WGS) entry which is preliminary data.</text>
</comment>
<feature type="region of interest" description="Disordered" evidence="1">
    <location>
        <begin position="333"/>
        <end position="598"/>
    </location>
</feature>
<dbReference type="EMBL" id="LSRX01000312">
    <property type="protein sequence ID" value="OLQ00869.1"/>
    <property type="molecule type" value="Genomic_DNA"/>
</dbReference>
<name>A0A1Q9E0F4_SYMMI</name>
<sequence length="598" mass="63936">MKGAQQTGEQIPDFQSKAAAQASLHAKQAALDAANNRGTPAKGSTPENEKHETTTGSTPEDMSAIITDDVKVVEQFLKLLKEKKSAMKVASKGEKVNREDMINIKLNFDGATQVWRTTLGSKPTVKALMTAILHKHGVPEEKQEIYINGEGANIATMDRKSVLFNLMMRFYKRPTAIWKGSTWVRCSPEASASASSEPSSASYASYASGASGARSSGAGGATRTYQRGAPGTARRDAKDPGLWPPMTRASSATSDLKNCCILALGCVVARLVFDDPNAEAKEVAMMGPSYEETKKTERTDMRKLQRWESDWQQMPGDSEEAIQRANELAKEIAQEVPEGRRMWARHGRSGGEGDAPPRKPQESPQASPQAEEPVLEEAAEEEEEQSPQRTKEAEVAESEASDGAGAAVAGEGPTDDQGTSFSVADVLPDTPASPAGEEEAPASPAANEEVDRPPVQAFLAPLPAAEEEAPTPAAAVSPEAAAEETPSRPAAAVSPEAAAEADQAADADAAAEQVDEEMREVVPADPQPEVEAQVQHHPEQPPLEEAPKEPNEQQKAEPVRKKATPLPTNARGKVEWYALDAADSEQEAPQNKALEEDR</sequence>
<dbReference type="AlphaFoldDB" id="A0A1Q9E0F4"/>
<evidence type="ECO:0000313" key="2">
    <source>
        <dbReference type="EMBL" id="OLQ00869.1"/>
    </source>
</evidence>
<gene>
    <name evidence="2" type="ORF">AK812_SmicGene16408</name>
</gene>
<evidence type="ECO:0000256" key="1">
    <source>
        <dbReference type="SAM" id="MobiDB-lite"/>
    </source>
</evidence>
<feature type="region of interest" description="Disordered" evidence="1">
    <location>
        <begin position="212"/>
        <end position="250"/>
    </location>
</feature>
<protein>
    <recommendedName>
        <fullName evidence="4">Ubiquitin-like domain-containing protein</fullName>
    </recommendedName>
</protein>
<feature type="compositionally biased region" description="Low complexity" evidence="1">
    <location>
        <begin position="16"/>
        <end position="31"/>
    </location>
</feature>